<evidence type="ECO:0000259" key="3">
    <source>
        <dbReference type="Pfam" id="PF00890"/>
    </source>
</evidence>
<evidence type="ECO:0000256" key="1">
    <source>
        <dbReference type="ARBA" id="ARBA00022630"/>
    </source>
</evidence>
<dbReference type="EMBL" id="WMBF01000108">
    <property type="protein sequence ID" value="MBW5422461.1"/>
    <property type="molecule type" value="Genomic_DNA"/>
</dbReference>
<accession>A0ABS6YM14</accession>
<dbReference type="RefSeq" id="WP_219688871.1">
    <property type="nucleotide sequence ID" value="NZ_WMBF01000108.1"/>
</dbReference>
<dbReference type="SUPFAM" id="SSF51905">
    <property type="entry name" value="FAD/NAD(P)-binding domain"/>
    <property type="match status" value="1"/>
</dbReference>
<dbReference type="PANTHER" id="PTHR43260">
    <property type="entry name" value="3-KETOSTEROID-DELTA-1-DEHYDROGENASE"/>
    <property type="match status" value="1"/>
</dbReference>
<dbReference type="Gene3D" id="3.50.50.60">
    <property type="entry name" value="FAD/NAD(P)-binding domain"/>
    <property type="match status" value="1"/>
</dbReference>
<evidence type="ECO:0000256" key="2">
    <source>
        <dbReference type="ARBA" id="ARBA00023002"/>
    </source>
</evidence>
<organism evidence="4 5">
    <name type="scientific">Streptomyces anatolicus</name>
    <dbReference type="NCBI Taxonomy" id="2675858"/>
    <lineage>
        <taxon>Bacteria</taxon>
        <taxon>Bacillati</taxon>
        <taxon>Actinomycetota</taxon>
        <taxon>Actinomycetes</taxon>
        <taxon>Kitasatosporales</taxon>
        <taxon>Streptomycetaceae</taxon>
        <taxon>Streptomyces</taxon>
    </lineage>
</organism>
<comment type="caution">
    <text evidence="4">The sequence shown here is derived from an EMBL/GenBank/DDBJ whole genome shotgun (WGS) entry which is preliminary data.</text>
</comment>
<keyword evidence="5" id="KW-1185">Reference proteome</keyword>
<dbReference type="PANTHER" id="PTHR43260:SF1">
    <property type="entry name" value="KSDD-LIKE STEROID DEHYDROGENASE RV0785"/>
    <property type="match status" value="1"/>
</dbReference>
<keyword evidence="1" id="KW-0285">Flavoprotein</keyword>
<evidence type="ECO:0000313" key="5">
    <source>
        <dbReference type="Proteomes" id="UP001197114"/>
    </source>
</evidence>
<gene>
    <name evidence="4" type="ORF">GKQ77_12950</name>
</gene>
<sequence length="551" mass="59677">MAYDADVIVIGAGLAGLAATAELVDAGRRVILVDQEPEQSIGGQAHWSFGGLFFVDSPEQRRLRIKDSHALALQDWMGTAAFDRPEDHWPRKWAEAYVDFAAGEKRSWLHGQGVRFFPVVGWAERGGYDAQGHGNSVPRFHITWGTGPGLLAPFVRRVRAGVARGLVQLRFRHRVTGLTRSAGAVDTVSGEVLEPSGVERGKASSREVAGTFEFRAQAVIVTSGGIGGNHDLVRANWPERLGTPPEKMISGVPAHVDGKMLGIAESAGARLINRDRMWHYTEGIQNWNPIWERHGIRILPGPSSLWLDARGDRLPVPLFPGFDTLGTLHHIMATGYDHTWFVLNQRIIGKEFTLSGSEQNPDLTGKSVRGVIDRARSEVPGPVKAFMDHGVDFVVEKDLGALVRGMNALTKEPLIDEAALRRTLVARDREITNPFTKDLQVTAIRGARKFVGDRLIRAAAPHRILDPKAGPLIAVRLNILTRKTLGGLETDLSSRVLTEGGEPLAGVYAAGEAAGFGGGGVHGYRSLEGTFLGGCLFSGRTAGRAAAREVS</sequence>
<dbReference type="PIRSF" id="PIRSF036654">
    <property type="entry name" value="UCP036654"/>
    <property type="match status" value="1"/>
</dbReference>
<keyword evidence="2" id="KW-0560">Oxidoreductase</keyword>
<protein>
    <submittedName>
        <fullName evidence="4">FAD-binding dehydrogenase</fullName>
    </submittedName>
</protein>
<dbReference type="InterPro" id="IPR036188">
    <property type="entry name" value="FAD/NAD-bd_sf"/>
</dbReference>
<dbReference type="NCBIfam" id="NF009472">
    <property type="entry name" value="PRK12834.1"/>
    <property type="match status" value="1"/>
</dbReference>
<dbReference type="InterPro" id="IPR027477">
    <property type="entry name" value="Succ_DH/fumarate_Rdtase_cat_sf"/>
</dbReference>
<evidence type="ECO:0000313" key="4">
    <source>
        <dbReference type="EMBL" id="MBW5422461.1"/>
    </source>
</evidence>
<reference evidence="4 5" key="1">
    <citation type="submission" date="2019-11" db="EMBL/GenBank/DDBJ databases">
        <authorList>
            <person name="Ay H."/>
        </authorList>
    </citation>
    <scope>NUCLEOTIDE SEQUENCE [LARGE SCALE GENOMIC DNA]</scope>
    <source>
        <strain evidence="4 5">BG9H</strain>
    </source>
</reference>
<dbReference type="Pfam" id="PF00890">
    <property type="entry name" value="FAD_binding_2"/>
    <property type="match status" value="1"/>
</dbReference>
<feature type="domain" description="FAD-dependent oxidoreductase 2 FAD-binding" evidence="3">
    <location>
        <begin position="6"/>
        <end position="532"/>
    </location>
</feature>
<proteinExistence type="predicted"/>
<dbReference type="InterPro" id="IPR014614">
    <property type="entry name" value="KsdD_DH"/>
</dbReference>
<dbReference type="InterPro" id="IPR003953">
    <property type="entry name" value="FAD-dep_OxRdtase_2_FAD-bd"/>
</dbReference>
<dbReference type="Proteomes" id="UP001197114">
    <property type="component" value="Unassembled WGS sequence"/>
</dbReference>
<dbReference type="Gene3D" id="3.90.700.10">
    <property type="entry name" value="Succinate dehydrogenase/fumarate reductase flavoprotein, catalytic domain"/>
    <property type="match status" value="1"/>
</dbReference>
<name>A0ABS6YM14_9ACTN</name>